<proteinExistence type="predicted"/>
<evidence type="ECO:0000313" key="3">
    <source>
        <dbReference type="EMBL" id="GIY76734.1"/>
    </source>
</evidence>
<dbReference type="InterPro" id="IPR043502">
    <property type="entry name" value="DNA/RNA_pol_sf"/>
</dbReference>
<feature type="coiled-coil region" evidence="1">
    <location>
        <begin position="66"/>
        <end position="96"/>
    </location>
</feature>
<dbReference type="EMBL" id="BPLQ01014045">
    <property type="protein sequence ID" value="GIY76734.1"/>
    <property type="molecule type" value="Genomic_DNA"/>
</dbReference>
<dbReference type="PANTHER" id="PTHR19446">
    <property type="entry name" value="REVERSE TRANSCRIPTASES"/>
    <property type="match status" value="1"/>
</dbReference>
<name>A0AAV4W3G5_9ARAC</name>
<evidence type="ECO:0000313" key="4">
    <source>
        <dbReference type="Proteomes" id="UP001054837"/>
    </source>
</evidence>
<organism evidence="3 4">
    <name type="scientific">Caerostris darwini</name>
    <dbReference type="NCBI Taxonomy" id="1538125"/>
    <lineage>
        <taxon>Eukaryota</taxon>
        <taxon>Metazoa</taxon>
        <taxon>Ecdysozoa</taxon>
        <taxon>Arthropoda</taxon>
        <taxon>Chelicerata</taxon>
        <taxon>Arachnida</taxon>
        <taxon>Araneae</taxon>
        <taxon>Araneomorphae</taxon>
        <taxon>Entelegynae</taxon>
        <taxon>Araneoidea</taxon>
        <taxon>Araneidae</taxon>
        <taxon>Caerostris</taxon>
    </lineage>
</organism>
<keyword evidence="4" id="KW-1185">Reference proteome</keyword>
<protein>
    <submittedName>
        <fullName evidence="3">RNA-directed DNA polymerase from mobile element jockey</fullName>
    </submittedName>
</protein>
<dbReference type="AlphaFoldDB" id="A0AAV4W3G5"/>
<dbReference type="Proteomes" id="UP001054837">
    <property type="component" value="Unassembled WGS sequence"/>
</dbReference>
<evidence type="ECO:0000259" key="2">
    <source>
        <dbReference type="PROSITE" id="PS50878"/>
    </source>
</evidence>
<keyword evidence="1" id="KW-0175">Coiled coil</keyword>
<sequence length="697" mass="80500">MATPIRNATQENMIDFAENVTTLLTVARTIEGIFAKNKSYHRPTKTAVQQEFLKLDTLFGHKEKIINQLRIEIDSLQQKEKEHNEKIEQLKEKDLQIAMLKGQLEESRNFNREILTDNLKAITEAINTTKQVQPAPTKSFAEAVKKQQTTVILAPKDKDQSVKDMRSNISKQLKKSGELDGHLFQKDDIQKDNNHQQLIRQTTTIEELSKLATDQTPNITEDELNYVLHVLPKNKAPGPDGLDGNIVKLLHEAQPLILNSLFNKCLQLHCFPIQLKYAEVVLFNKKFKDPTDPNSYRPISLLPTIGKVFEKILLNRLQYHYHTNKLLHQNQFGFQSSISTEHALQHLMEKVYDNRKHSRYTILISIDIKGAFDSIWWPSILNTLIQDNTPNNYILLIRDYLQNRRIEFNYGHTKIHYDLQKGCPQGFCLGPFLWSIIANKILKTKWDEDVDLQAFADDFIFIITSNNRRDLEKKATKALQQFSKWAIEEKLSISQDKTQALILGKKGNIKRMPILKYEGWKVKCVNNLKYLGITIDKNLNFIPHLQKLKSDLMKQANKLAVMSGRNWGVNPKLTRLWYKTVAERRICYAASTWAENLNNKKIAQLSTIQRLFTLKITRAYRTTPSSALLILSGLLPLHLMVKKEVIMTNVTRLGRNDKLGRTHFNAMDYDTQISQWLEPPWSKPSTTIKISETPATL</sequence>
<keyword evidence="3" id="KW-0695">RNA-directed DNA polymerase</keyword>
<feature type="domain" description="Reverse transcriptase" evidence="2">
    <location>
        <begin position="264"/>
        <end position="535"/>
    </location>
</feature>
<dbReference type="GO" id="GO:0003964">
    <property type="term" value="F:RNA-directed DNA polymerase activity"/>
    <property type="evidence" value="ECO:0007669"/>
    <property type="project" value="UniProtKB-KW"/>
</dbReference>
<dbReference type="CDD" id="cd01650">
    <property type="entry name" value="RT_nLTR_like"/>
    <property type="match status" value="1"/>
</dbReference>
<dbReference type="Pfam" id="PF00078">
    <property type="entry name" value="RVT_1"/>
    <property type="match status" value="1"/>
</dbReference>
<dbReference type="PROSITE" id="PS50878">
    <property type="entry name" value="RT_POL"/>
    <property type="match status" value="1"/>
</dbReference>
<comment type="caution">
    <text evidence="3">The sequence shown here is derived from an EMBL/GenBank/DDBJ whole genome shotgun (WGS) entry which is preliminary data.</text>
</comment>
<dbReference type="SUPFAM" id="SSF56672">
    <property type="entry name" value="DNA/RNA polymerases"/>
    <property type="match status" value="1"/>
</dbReference>
<accession>A0AAV4W3G5</accession>
<gene>
    <name evidence="3" type="primary">pol</name>
    <name evidence="3" type="ORF">CDAR_41161</name>
</gene>
<keyword evidence="3" id="KW-0548">Nucleotidyltransferase</keyword>
<dbReference type="InterPro" id="IPR000477">
    <property type="entry name" value="RT_dom"/>
</dbReference>
<evidence type="ECO:0000256" key="1">
    <source>
        <dbReference type="SAM" id="Coils"/>
    </source>
</evidence>
<keyword evidence="3" id="KW-0808">Transferase</keyword>
<reference evidence="3 4" key="1">
    <citation type="submission" date="2021-06" db="EMBL/GenBank/DDBJ databases">
        <title>Caerostris darwini draft genome.</title>
        <authorList>
            <person name="Kono N."/>
            <person name="Arakawa K."/>
        </authorList>
    </citation>
    <scope>NUCLEOTIDE SEQUENCE [LARGE SCALE GENOMIC DNA]</scope>
</reference>